<dbReference type="InterPro" id="IPR050245">
    <property type="entry name" value="PrsA_foldase"/>
</dbReference>
<protein>
    <recommendedName>
        <fullName evidence="11">Foldase protein PrsA</fullName>
        <ecNumber evidence="11">5.2.1.8</ecNumber>
    </recommendedName>
</protein>
<name>A0A4Y9AGL2_9BACI</name>
<dbReference type="Proteomes" id="UP000298484">
    <property type="component" value="Unassembled WGS sequence"/>
</dbReference>
<dbReference type="Pfam" id="PF00639">
    <property type="entry name" value="Rotamase"/>
    <property type="match status" value="1"/>
</dbReference>
<evidence type="ECO:0000259" key="15">
    <source>
        <dbReference type="PROSITE" id="PS50198"/>
    </source>
</evidence>
<comment type="caution">
    <text evidence="16">The sequence shown here is derived from an EMBL/GenBank/DDBJ whole genome shotgun (WGS) entry which is preliminary data.</text>
</comment>
<evidence type="ECO:0000256" key="8">
    <source>
        <dbReference type="ARBA" id="ARBA00023139"/>
    </source>
</evidence>
<keyword evidence="4 11" id="KW-1003">Cell membrane</keyword>
<evidence type="ECO:0000256" key="3">
    <source>
        <dbReference type="ARBA" id="ARBA00006071"/>
    </source>
</evidence>
<comment type="catalytic activity">
    <reaction evidence="1 11">
        <text>[protein]-peptidylproline (omega=180) = [protein]-peptidylproline (omega=0)</text>
        <dbReference type="Rhea" id="RHEA:16237"/>
        <dbReference type="Rhea" id="RHEA-COMP:10747"/>
        <dbReference type="Rhea" id="RHEA-COMP:10748"/>
        <dbReference type="ChEBI" id="CHEBI:83833"/>
        <dbReference type="ChEBI" id="CHEBI:83834"/>
        <dbReference type="EC" id="5.2.1.8"/>
    </reaction>
</comment>
<dbReference type="PANTHER" id="PTHR47245">
    <property type="entry name" value="PEPTIDYLPROLYL ISOMERASE"/>
    <property type="match status" value="1"/>
</dbReference>
<evidence type="ECO:0000256" key="5">
    <source>
        <dbReference type="ARBA" id="ARBA00022729"/>
    </source>
</evidence>
<feature type="domain" description="PpiC" evidence="15">
    <location>
        <begin position="139"/>
        <end position="229"/>
    </location>
</feature>
<dbReference type="Gene3D" id="3.10.50.40">
    <property type="match status" value="1"/>
</dbReference>
<comment type="function">
    <text evidence="11">Plays a major role in protein secretion by helping the post-translocational extracellular folding of several secreted proteins.</text>
</comment>
<keyword evidence="9 11" id="KW-0413">Isomerase</keyword>
<dbReference type="PANTHER" id="PTHR47245:SF1">
    <property type="entry name" value="FOLDASE PROTEIN PRSA"/>
    <property type="match status" value="1"/>
</dbReference>
<evidence type="ECO:0000256" key="10">
    <source>
        <dbReference type="ARBA" id="ARBA00023288"/>
    </source>
</evidence>
<dbReference type="PROSITE" id="PS50198">
    <property type="entry name" value="PPIC_PPIASE_2"/>
    <property type="match status" value="1"/>
</dbReference>
<feature type="signal peptide" evidence="14">
    <location>
        <begin position="1"/>
        <end position="18"/>
    </location>
</feature>
<dbReference type="GO" id="GO:0003755">
    <property type="term" value="F:peptidyl-prolyl cis-trans isomerase activity"/>
    <property type="evidence" value="ECO:0007669"/>
    <property type="project" value="UniProtKB-UniRule"/>
</dbReference>
<dbReference type="EC" id="5.2.1.8" evidence="11"/>
<dbReference type="SUPFAM" id="SSF109998">
    <property type="entry name" value="Triger factor/SurA peptide-binding domain-like"/>
    <property type="match status" value="1"/>
</dbReference>
<dbReference type="SUPFAM" id="SSF54534">
    <property type="entry name" value="FKBP-like"/>
    <property type="match status" value="1"/>
</dbReference>
<dbReference type="RefSeq" id="WP_135109182.1">
    <property type="nucleotide sequence ID" value="NZ_SRHY01000005.1"/>
</dbReference>
<evidence type="ECO:0000256" key="11">
    <source>
        <dbReference type="HAMAP-Rule" id="MF_01145"/>
    </source>
</evidence>
<feature type="chain" id="PRO_5038929321" description="Foldase protein PrsA" evidence="14">
    <location>
        <begin position="19"/>
        <end position="321"/>
    </location>
</feature>
<evidence type="ECO:0000256" key="6">
    <source>
        <dbReference type="ARBA" id="ARBA00023110"/>
    </source>
</evidence>
<dbReference type="GO" id="GO:0005886">
    <property type="term" value="C:plasma membrane"/>
    <property type="evidence" value="ECO:0007669"/>
    <property type="project" value="UniProtKB-SubCell"/>
</dbReference>
<dbReference type="InterPro" id="IPR023059">
    <property type="entry name" value="Foldase_PrsA"/>
</dbReference>
<evidence type="ECO:0000256" key="7">
    <source>
        <dbReference type="ARBA" id="ARBA00023136"/>
    </source>
</evidence>
<evidence type="ECO:0000313" key="17">
    <source>
        <dbReference type="Proteomes" id="UP000298484"/>
    </source>
</evidence>
<dbReference type="InterPro" id="IPR023058">
    <property type="entry name" value="PPIase_PpiC_CS"/>
</dbReference>
<keyword evidence="7 11" id="KW-0472">Membrane</keyword>
<evidence type="ECO:0000256" key="9">
    <source>
        <dbReference type="ARBA" id="ARBA00023235"/>
    </source>
</evidence>
<dbReference type="InterPro" id="IPR000297">
    <property type="entry name" value="PPIase_PpiC"/>
</dbReference>
<dbReference type="EMBL" id="SRHY01000005">
    <property type="protein sequence ID" value="TFJ93521.1"/>
    <property type="molecule type" value="Genomic_DNA"/>
</dbReference>
<keyword evidence="8 11" id="KW-0564">Palmitate</keyword>
<proteinExistence type="inferred from homology"/>
<dbReference type="OrthoDB" id="14196at2"/>
<evidence type="ECO:0000256" key="13">
    <source>
        <dbReference type="SAM" id="MobiDB-lite"/>
    </source>
</evidence>
<dbReference type="PROSITE" id="PS51257">
    <property type="entry name" value="PROKAR_LIPOPROTEIN"/>
    <property type="match status" value="1"/>
</dbReference>
<dbReference type="AlphaFoldDB" id="A0A4Y9AGL2"/>
<keyword evidence="12" id="KW-0175">Coiled coil</keyword>
<dbReference type="PROSITE" id="PS01096">
    <property type="entry name" value="PPIC_PPIASE_1"/>
    <property type="match status" value="1"/>
</dbReference>
<dbReference type="GO" id="GO:0006457">
    <property type="term" value="P:protein folding"/>
    <property type="evidence" value="ECO:0007669"/>
    <property type="project" value="UniProtKB-UniRule"/>
</dbReference>
<evidence type="ECO:0000256" key="2">
    <source>
        <dbReference type="ARBA" id="ARBA00004193"/>
    </source>
</evidence>
<feature type="region of interest" description="Disordered" evidence="13">
    <location>
        <begin position="280"/>
        <end position="321"/>
    </location>
</feature>
<gene>
    <name evidence="11" type="primary">prsA</name>
    <name evidence="16" type="ORF">E4U82_06050</name>
</gene>
<comment type="similarity">
    <text evidence="3 11">Belongs to the PrsA family.</text>
</comment>
<evidence type="ECO:0000256" key="1">
    <source>
        <dbReference type="ARBA" id="ARBA00000971"/>
    </source>
</evidence>
<feature type="coiled-coil region" evidence="12">
    <location>
        <begin position="114"/>
        <end position="141"/>
    </location>
</feature>
<sequence>MKKLTIAAVLTASILALAACNSGEGDSEVVAETSAGDVTKEEFYQEMKSQSGQQVLRQLVTFKVLSDNYDVSEEEVDQEVQKTKDQLGGQFEMFLQQQGIPDEEAYRDTIHLSLLQLEAAAEDMDIKEEDLKQRYERMKTEIQAKHILVGDEKTANEVKTKLEDGGDFGELAKEYSTDKASAENGGDLGYFSTGDMAPKFEDAAYNMEVDEVSDPVKSEHGFHIIKVTDKRDTEEDIGSFEDNKDTIRRNIINQRVDVQALQEKVNGMIQDADVNIQAEGLEDIFETKNPGQGQGSGQSDEGSGEGQGSGESDESSEEGKG</sequence>
<keyword evidence="6 11" id="KW-0697">Rotamase</keyword>
<evidence type="ECO:0000256" key="4">
    <source>
        <dbReference type="ARBA" id="ARBA00022475"/>
    </source>
</evidence>
<keyword evidence="10 11" id="KW-0449">Lipoprotein</keyword>
<organism evidence="16 17">
    <name type="scientific">Lentibacillus salicampi</name>
    <dbReference type="NCBI Taxonomy" id="175306"/>
    <lineage>
        <taxon>Bacteria</taxon>
        <taxon>Bacillati</taxon>
        <taxon>Bacillota</taxon>
        <taxon>Bacilli</taxon>
        <taxon>Bacillales</taxon>
        <taxon>Bacillaceae</taxon>
        <taxon>Lentibacillus</taxon>
    </lineage>
</organism>
<accession>A0A4Y9AGL2</accession>
<comment type="subcellular location">
    <subcellularLocation>
        <location evidence="2 11">Cell membrane</location>
        <topology evidence="2 11">Lipid-anchor</topology>
    </subcellularLocation>
</comment>
<keyword evidence="5 11" id="KW-0732">Signal</keyword>
<dbReference type="InterPro" id="IPR046357">
    <property type="entry name" value="PPIase_dom_sf"/>
</dbReference>
<keyword evidence="17" id="KW-1185">Reference proteome</keyword>
<evidence type="ECO:0000256" key="14">
    <source>
        <dbReference type="SAM" id="SignalP"/>
    </source>
</evidence>
<dbReference type="InterPro" id="IPR027304">
    <property type="entry name" value="Trigger_fact/SurA_dom_sf"/>
</dbReference>
<feature type="compositionally biased region" description="Acidic residues" evidence="13">
    <location>
        <begin position="311"/>
        <end position="321"/>
    </location>
</feature>
<evidence type="ECO:0000256" key="12">
    <source>
        <dbReference type="SAM" id="Coils"/>
    </source>
</evidence>
<reference evidence="16 17" key="1">
    <citation type="submission" date="2019-03" db="EMBL/GenBank/DDBJ databases">
        <title>Genome sequence of Lentibacillus salicampi ATCC BAA-719.</title>
        <authorList>
            <person name="Maclea K.S."/>
            <person name="Simoes Junior M."/>
        </authorList>
    </citation>
    <scope>NUCLEOTIDE SEQUENCE [LARGE SCALE GENOMIC DNA]</scope>
    <source>
        <strain evidence="16 17">ATCC BAA-719</strain>
    </source>
</reference>
<dbReference type="HAMAP" id="MF_01145">
    <property type="entry name" value="Foldase_PrsA"/>
    <property type="match status" value="1"/>
</dbReference>
<evidence type="ECO:0000313" key="16">
    <source>
        <dbReference type="EMBL" id="TFJ93521.1"/>
    </source>
</evidence>